<sequence>MASNYPTGRDVLPNDLAYVSPDRCTLCSLTVIVKSVASIPPERDQAQDGQFDVLTKTPGWYLEFLDIKTQ</sequence>
<evidence type="ECO:0000313" key="1">
    <source>
        <dbReference type="EMBL" id="CAH2234291.1"/>
    </source>
</evidence>
<comment type="caution">
    <text evidence="1">The sequence shown here is derived from an EMBL/GenBank/DDBJ whole genome shotgun (WGS) entry which is preliminary data.</text>
</comment>
<gene>
    <name evidence="1" type="primary">jg15017</name>
    <name evidence="1" type="ORF">PAEG_LOCUS12136</name>
</gene>
<dbReference type="AlphaFoldDB" id="A0A8S4RC92"/>
<protein>
    <submittedName>
        <fullName evidence="1">Jg15017 protein</fullName>
    </submittedName>
</protein>
<keyword evidence="2" id="KW-1185">Reference proteome</keyword>
<evidence type="ECO:0000313" key="2">
    <source>
        <dbReference type="Proteomes" id="UP000838756"/>
    </source>
</evidence>
<proteinExistence type="predicted"/>
<dbReference type="EMBL" id="CAKXAJ010025044">
    <property type="protein sequence ID" value="CAH2234291.1"/>
    <property type="molecule type" value="Genomic_DNA"/>
</dbReference>
<dbReference type="Proteomes" id="UP000838756">
    <property type="component" value="Unassembled WGS sequence"/>
</dbReference>
<accession>A0A8S4RC92</accession>
<organism evidence="1 2">
    <name type="scientific">Pararge aegeria aegeria</name>
    <dbReference type="NCBI Taxonomy" id="348720"/>
    <lineage>
        <taxon>Eukaryota</taxon>
        <taxon>Metazoa</taxon>
        <taxon>Ecdysozoa</taxon>
        <taxon>Arthropoda</taxon>
        <taxon>Hexapoda</taxon>
        <taxon>Insecta</taxon>
        <taxon>Pterygota</taxon>
        <taxon>Neoptera</taxon>
        <taxon>Endopterygota</taxon>
        <taxon>Lepidoptera</taxon>
        <taxon>Glossata</taxon>
        <taxon>Ditrysia</taxon>
        <taxon>Papilionoidea</taxon>
        <taxon>Nymphalidae</taxon>
        <taxon>Satyrinae</taxon>
        <taxon>Satyrini</taxon>
        <taxon>Parargina</taxon>
        <taxon>Pararge</taxon>
    </lineage>
</organism>
<name>A0A8S4RC92_9NEOP</name>
<reference evidence="1" key="1">
    <citation type="submission" date="2022-03" db="EMBL/GenBank/DDBJ databases">
        <authorList>
            <person name="Lindestad O."/>
        </authorList>
    </citation>
    <scope>NUCLEOTIDE SEQUENCE</scope>
</reference>